<dbReference type="InterPro" id="IPR036420">
    <property type="entry name" value="BRCT_dom_sf"/>
</dbReference>
<keyword evidence="8" id="KW-0479">Metal-binding</keyword>
<evidence type="ECO:0000259" key="15">
    <source>
        <dbReference type="PROSITE" id="PS50172"/>
    </source>
</evidence>
<dbReference type="InterPro" id="IPR001126">
    <property type="entry name" value="UmuC"/>
</dbReference>
<dbReference type="GO" id="GO:0070987">
    <property type="term" value="P:error-free translesion synthesis"/>
    <property type="evidence" value="ECO:0007669"/>
    <property type="project" value="TreeGrafter"/>
</dbReference>
<keyword evidence="9 14" id="KW-0227">DNA damage</keyword>
<dbReference type="CDD" id="cd01701">
    <property type="entry name" value="PolY_Rev1"/>
    <property type="match status" value="1"/>
</dbReference>
<dbReference type="InterPro" id="IPR017961">
    <property type="entry name" value="DNA_pol_Y-fam_little_finger"/>
</dbReference>
<dbReference type="InterPro" id="IPR053848">
    <property type="entry name" value="IMS_HHH_1"/>
</dbReference>
<evidence type="ECO:0000313" key="17">
    <source>
        <dbReference type="EMBL" id="CAH1408060.1"/>
    </source>
</evidence>
<dbReference type="Gene3D" id="6.10.250.1490">
    <property type="match status" value="1"/>
</dbReference>
<dbReference type="EC" id="2.7.7.-" evidence="14"/>
<dbReference type="Proteomes" id="UP001152798">
    <property type="component" value="Chromosome 7"/>
</dbReference>
<dbReference type="GO" id="GO:0003684">
    <property type="term" value="F:damaged DNA binding"/>
    <property type="evidence" value="ECO:0007669"/>
    <property type="project" value="UniProtKB-UniRule"/>
</dbReference>
<proteinExistence type="inferred from homology"/>
<dbReference type="Gene3D" id="3.40.50.10190">
    <property type="entry name" value="BRCT domain"/>
    <property type="match status" value="1"/>
</dbReference>
<keyword evidence="13 14" id="KW-0539">Nucleus</keyword>
<dbReference type="InterPro" id="IPR012112">
    <property type="entry name" value="REV1"/>
</dbReference>
<organism evidence="17 18">
    <name type="scientific">Nezara viridula</name>
    <name type="common">Southern green stink bug</name>
    <name type="synonym">Cimex viridulus</name>
    <dbReference type="NCBI Taxonomy" id="85310"/>
    <lineage>
        <taxon>Eukaryota</taxon>
        <taxon>Metazoa</taxon>
        <taxon>Ecdysozoa</taxon>
        <taxon>Arthropoda</taxon>
        <taxon>Hexapoda</taxon>
        <taxon>Insecta</taxon>
        <taxon>Pterygota</taxon>
        <taxon>Neoptera</taxon>
        <taxon>Paraneoptera</taxon>
        <taxon>Hemiptera</taxon>
        <taxon>Heteroptera</taxon>
        <taxon>Panheteroptera</taxon>
        <taxon>Pentatomomorpha</taxon>
        <taxon>Pentatomoidea</taxon>
        <taxon>Pentatomidae</taxon>
        <taxon>Pentatominae</taxon>
        <taxon>Nezara</taxon>
    </lineage>
</organism>
<comment type="function">
    <text evidence="14">Deoxycytidyl transferase involved in DNA repair. Transfers a dCMP residue from dCTP to the 3'-end of a DNA primer in a template-dependent reaction. May assist in the first step in the bypass of abasic lesions by the insertion of a nucleotide opposite the lesion. Required for normal induction of mutations by physical and chemical agents.</text>
</comment>
<dbReference type="PROSITE" id="PS50173">
    <property type="entry name" value="UMUC"/>
    <property type="match status" value="1"/>
</dbReference>
<dbReference type="GO" id="GO:0006281">
    <property type="term" value="P:DNA repair"/>
    <property type="evidence" value="ECO:0007669"/>
    <property type="project" value="UniProtKB-KW"/>
</dbReference>
<dbReference type="Gene3D" id="1.20.58.1280">
    <property type="entry name" value="DNA repair protein Rev1, C-terminal domain"/>
    <property type="match status" value="1"/>
</dbReference>
<dbReference type="EMBL" id="OV725083">
    <property type="protein sequence ID" value="CAH1408060.1"/>
    <property type="molecule type" value="Genomic_DNA"/>
</dbReference>
<dbReference type="AlphaFoldDB" id="A0A9P0HTL0"/>
<dbReference type="Gene3D" id="1.10.150.20">
    <property type="entry name" value="5' to 3' exonuclease, C-terminal subdomain"/>
    <property type="match status" value="1"/>
</dbReference>
<evidence type="ECO:0000256" key="11">
    <source>
        <dbReference type="ARBA" id="ARBA00023125"/>
    </source>
</evidence>
<dbReference type="SUPFAM" id="SSF56672">
    <property type="entry name" value="DNA/RNA polymerases"/>
    <property type="match status" value="1"/>
</dbReference>
<dbReference type="Pfam" id="PF16727">
    <property type="entry name" value="REV1_C"/>
    <property type="match status" value="1"/>
</dbReference>
<dbReference type="PIRSF" id="PIRSF036573">
    <property type="entry name" value="REV1"/>
    <property type="match status" value="1"/>
</dbReference>
<dbReference type="Gene3D" id="3.30.1490.100">
    <property type="entry name" value="DNA polymerase, Y-family, little finger domain"/>
    <property type="match status" value="1"/>
</dbReference>
<evidence type="ECO:0000259" key="16">
    <source>
        <dbReference type="PROSITE" id="PS50173"/>
    </source>
</evidence>
<sequence length="829" mass="94682">MRRKHEDSNGFEHWGGYMEMKKQKLQEQFVKDAALYQDEKDELFKGISVFVNGYSDPPADEIRNLMIQHGGIYHHYYRSGKTTYVIASNLPDSKIKQTQGIKFVKPSWIVDCIREKKILDYRDYLLYTNQSKTQPSIKGLFSPQKVDSTKVAKTASDERFLSEFYNNSRLHHISTMGSIFKQYVNDLRLDKDHRYPGINELKTYISSTGNLELEEPLEAISSKVIMHIDMDCFFVSVGIRNRPELKGVPIAVTHAKGNRPQPNGNVKKEIEAYQNRGYHFDKDKINEMDSMAEVASCSYEARAAGVKNGMFLGQALKLCPSLKPIPYDFDSYKEVSFDLYNTVARYTLDIEAVSCDEMYVDCTELLRTTNISPLQFAQILRDEVKRKTKCPCSVGLGANRLQARIATKKAKPDGQFHLQDDPERFFENIPVSDLPGVGYSTSYKLKSFGIRSCGDLQKLSLEKLQSEFGNKLGMTLFKNCRGIDEKELIFNQVRKSVSADVNYGIRFKNDSERDAFLKQLSEEVAQRVQAIKMKGKCITLKLMVRSKDAPEETAKYMGHGVCDNVTKSSSLSSAISDAPSINREVLKIISKLNIDAKELRGIGIQLTRLEGALENKNSVLMKFLETNKQETGDKVVPSKKKEISTSSLNKNSFQRNSVIDLSLSQVDQSFLKAMPKDIQEEIMMSLKNTKKVKNDFFKKRSSPIKRIETKEDESTKESASENSNVVEDTFNNYISLGGLKNLLEEWVSSEEVPLAKDLTLIINYLKELITKRYLQELLVILKYFHRFVRSYKKSDQWKNAFLSTLNSVQEKMVEVFKGTLAIEEEYAHF</sequence>
<dbReference type="GO" id="GO:0046872">
    <property type="term" value="F:metal ion binding"/>
    <property type="evidence" value="ECO:0007669"/>
    <property type="project" value="UniProtKB-KW"/>
</dbReference>
<evidence type="ECO:0000256" key="3">
    <source>
        <dbReference type="ARBA" id="ARBA00010945"/>
    </source>
</evidence>
<dbReference type="InterPro" id="IPR036775">
    <property type="entry name" value="DNA_pol_Y-fam_lit_finger_sf"/>
</dbReference>
<dbReference type="InterPro" id="IPR043502">
    <property type="entry name" value="DNA/RNA_pol_sf"/>
</dbReference>
<dbReference type="Pfam" id="PF21999">
    <property type="entry name" value="IMS_HHH_1"/>
    <property type="match status" value="1"/>
</dbReference>
<dbReference type="PROSITE" id="PS50172">
    <property type="entry name" value="BRCT"/>
    <property type="match status" value="1"/>
</dbReference>
<evidence type="ECO:0000256" key="14">
    <source>
        <dbReference type="PIRNR" id="PIRNR036573"/>
    </source>
</evidence>
<evidence type="ECO:0000256" key="8">
    <source>
        <dbReference type="ARBA" id="ARBA00022723"/>
    </source>
</evidence>
<dbReference type="Pfam" id="PF00817">
    <property type="entry name" value="IMS"/>
    <property type="match status" value="1"/>
</dbReference>
<keyword evidence="5 14" id="KW-0237">DNA synthesis</keyword>
<dbReference type="Gene3D" id="3.30.70.270">
    <property type="match status" value="2"/>
</dbReference>
<dbReference type="SUPFAM" id="SSF100879">
    <property type="entry name" value="Lesion bypass DNA polymerase (Y-family), little finger domain"/>
    <property type="match status" value="1"/>
</dbReference>
<dbReference type="PANTHER" id="PTHR45990:SF1">
    <property type="entry name" value="DNA REPAIR PROTEIN REV1"/>
    <property type="match status" value="1"/>
</dbReference>
<comment type="similarity">
    <text evidence="3 14">Belongs to the DNA polymerase type-Y family.</text>
</comment>
<evidence type="ECO:0000256" key="4">
    <source>
        <dbReference type="ARBA" id="ARBA00020399"/>
    </source>
</evidence>
<gene>
    <name evidence="17" type="ORF">NEZAVI_LOCUS15656</name>
</gene>
<dbReference type="InterPro" id="IPR043128">
    <property type="entry name" value="Rev_trsase/Diguanyl_cyclase"/>
</dbReference>
<dbReference type="CDD" id="cd17719">
    <property type="entry name" value="BRCT_Rev1"/>
    <property type="match status" value="1"/>
</dbReference>
<feature type="domain" description="UmuC" evidence="16">
    <location>
        <begin position="225"/>
        <end position="438"/>
    </location>
</feature>
<evidence type="ECO:0000256" key="5">
    <source>
        <dbReference type="ARBA" id="ARBA00022634"/>
    </source>
</evidence>
<keyword evidence="7 14" id="KW-0548">Nucleotidyltransferase</keyword>
<dbReference type="GO" id="GO:0017125">
    <property type="term" value="F:deoxycytidyl transferase activity"/>
    <property type="evidence" value="ECO:0007669"/>
    <property type="project" value="TreeGrafter"/>
</dbReference>
<keyword evidence="18" id="KW-1185">Reference proteome</keyword>
<protein>
    <recommendedName>
        <fullName evidence="4 14">DNA repair protein REV1</fullName>
        <ecNumber evidence="14">2.7.7.-</ecNumber>
    </recommendedName>
</protein>
<dbReference type="Pfam" id="PF11799">
    <property type="entry name" value="IMS_C"/>
    <property type="match status" value="1"/>
</dbReference>
<evidence type="ECO:0000256" key="10">
    <source>
        <dbReference type="ARBA" id="ARBA00022842"/>
    </source>
</evidence>
<dbReference type="InterPro" id="IPR001357">
    <property type="entry name" value="BRCT_dom"/>
</dbReference>
<evidence type="ECO:0000256" key="12">
    <source>
        <dbReference type="ARBA" id="ARBA00023204"/>
    </source>
</evidence>
<evidence type="ECO:0000256" key="9">
    <source>
        <dbReference type="ARBA" id="ARBA00022763"/>
    </source>
</evidence>
<evidence type="ECO:0000256" key="1">
    <source>
        <dbReference type="ARBA" id="ARBA00001946"/>
    </source>
</evidence>
<accession>A0A9P0HTL0</accession>
<dbReference type="SUPFAM" id="SSF52113">
    <property type="entry name" value="BRCT domain"/>
    <property type="match status" value="1"/>
</dbReference>
<dbReference type="Pfam" id="PF00533">
    <property type="entry name" value="BRCT"/>
    <property type="match status" value="1"/>
</dbReference>
<comment type="cofactor">
    <cofactor evidence="1">
        <name>Mg(2+)</name>
        <dbReference type="ChEBI" id="CHEBI:18420"/>
    </cofactor>
</comment>
<dbReference type="FunFam" id="3.30.1490.100:FF:000001">
    <property type="entry name" value="DNA repair protein REV1"/>
    <property type="match status" value="1"/>
</dbReference>
<evidence type="ECO:0000256" key="2">
    <source>
        <dbReference type="ARBA" id="ARBA00004123"/>
    </source>
</evidence>
<keyword evidence="6 14" id="KW-0808">Transferase</keyword>
<dbReference type="SMART" id="SM00292">
    <property type="entry name" value="BRCT"/>
    <property type="match status" value="1"/>
</dbReference>
<evidence type="ECO:0000256" key="6">
    <source>
        <dbReference type="ARBA" id="ARBA00022679"/>
    </source>
</evidence>
<dbReference type="GO" id="GO:0003887">
    <property type="term" value="F:DNA-directed DNA polymerase activity"/>
    <property type="evidence" value="ECO:0007669"/>
    <property type="project" value="InterPro"/>
</dbReference>
<dbReference type="GO" id="GO:0005634">
    <property type="term" value="C:nucleus"/>
    <property type="evidence" value="ECO:0007669"/>
    <property type="project" value="UniProtKB-SubCell"/>
</dbReference>
<dbReference type="GO" id="GO:0042276">
    <property type="term" value="P:error-prone translesion synthesis"/>
    <property type="evidence" value="ECO:0007669"/>
    <property type="project" value="InterPro"/>
</dbReference>
<dbReference type="InterPro" id="IPR031991">
    <property type="entry name" value="Rev1_C"/>
</dbReference>
<evidence type="ECO:0000256" key="13">
    <source>
        <dbReference type="ARBA" id="ARBA00023242"/>
    </source>
</evidence>
<dbReference type="InterPro" id="IPR038401">
    <property type="entry name" value="Rev1_C_sf"/>
</dbReference>
<feature type="domain" description="BRCT" evidence="15">
    <location>
        <begin position="39"/>
        <end position="126"/>
    </location>
</feature>
<evidence type="ECO:0000313" key="18">
    <source>
        <dbReference type="Proteomes" id="UP001152798"/>
    </source>
</evidence>
<dbReference type="PANTHER" id="PTHR45990">
    <property type="entry name" value="DNA REPAIR PROTEIN REV1"/>
    <property type="match status" value="1"/>
</dbReference>
<dbReference type="OrthoDB" id="427711at2759"/>
<comment type="subcellular location">
    <subcellularLocation>
        <location evidence="2 14">Nucleus</location>
    </subcellularLocation>
</comment>
<name>A0A9P0HTL0_NEZVI</name>
<keyword evidence="12 14" id="KW-0234">DNA repair</keyword>
<dbReference type="FunFam" id="3.40.50.10190:FF:000011">
    <property type="entry name" value="DNA repair protein REV1"/>
    <property type="match status" value="1"/>
</dbReference>
<dbReference type="Gene3D" id="3.40.1170.60">
    <property type="match status" value="1"/>
</dbReference>
<keyword evidence="10" id="KW-0460">Magnesium</keyword>
<keyword evidence="11 14" id="KW-0238">DNA-binding</keyword>
<reference evidence="17" key="1">
    <citation type="submission" date="2022-01" db="EMBL/GenBank/DDBJ databases">
        <authorList>
            <person name="King R."/>
        </authorList>
    </citation>
    <scope>NUCLEOTIDE SEQUENCE</scope>
</reference>
<evidence type="ECO:0000256" key="7">
    <source>
        <dbReference type="ARBA" id="ARBA00022695"/>
    </source>
</evidence>